<dbReference type="PROSITE" id="PS01166">
    <property type="entry name" value="RNA_POL_BETA"/>
    <property type="match status" value="1"/>
</dbReference>
<sequence length="950" mass="107755">MTRPSWKNRGKMFTEYGVSLRSVKPDQTGVNMVLHYLTNGTCQLMFAYMKEIFFIPVMLLLKALCDVTDHYIYKEMIKGKEYDSFFKGCVANMLRLVQNEGLYSHIQIKKYIGERFRIKVGLPSWYPDERVTDFLLKQCICVHLDSNVHKFNLLVYMTRKLFALAKGECAIENPDNPMNQEVLLGGHLYLMVLKEKLESWLNTIKMILNRKIKSSGQSFELTRTLMLQYISLGKDISRPMEYLLATGNLVSRSGIGLMQFSGLTIVADKLNFFRYLSHFHSIHRGSFFAEMRTTAVRKLLPEAWGFLCPVHTPDGAPCGLLNHISAMCEIVTFQPPVAHLPRILVSLGMSPYDGPSPCSLKDSYPVLLDGKFVGWVPHVFAAKLVDKLRYMKVMQKEKVPSTLEIAFVEATTKASQYPGIYLFSTPARMLRPVVNLTTNTIELIGTFEQVYLNICVVPEEAYEGITTHQELRETSMLSVLANMIPFSDFNQSPRNMYQCQMGKQTMGTPCYTYQYRSDNKMYCIQTPQSPLVRPVMYDFYHIDDYPLGTNAIVAVISYTGYDMEDAMILNKASLERGFKNGSVYKSEFINLRELAGDRGVQSSYSFGRKLTDKHLDGIIDMDGLPFIGTKLTYGTPMCSYINKVTGETRVEKYKSTESAYVLYVKLCANDTGSDVLQKICITLWIPRNPIIGDKFASRHGQKGVCSQQWPAENMPFTESGMTPDIVFNPHGFPSRMTIGMMIESMAGKAAAVHGLAFDATPFKFNEKKPAAEYFGELLQSAGYNYYGTERMYSGVDGRELEADIFFGVVYYQRLRHMVADKFQVRTTGPIDILTHQPVKGRKRAGGIRFGEMERDSLLAHGTSFLLQDRLFNCSDKSLAFVCTRCGSLLSPMFEKPAKDNMPASQELVRSWMCATCETSENIQLITVPYVFRYLVVELAAMNIKIQLDVM</sequence>
<comment type="subcellular location">
    <subcellularLocation>
        <location evidence="1">Nucleus</location>
    </subcellularLocation>
</comment>
<evidence type="ECO:0000259" key="12">
    <source>
        <dbReference type="Pfam" id="PF04560"/>
    </source>
</evidence>
<feature type="domain" description="DNA-directed RNA polymerase subunit 2 hybrid-binding" evidence="11">
    <location>
        <begin position="481"/>
        <end position="843"/>
    </location>
</feature>
<dbReference type="Pfam" id="PF04561">
    <property type="entry name" value="RNA_pol_Rpb2_2"/>
    <property type="match status" value="1"/>
</dbReference>
<reference evidence="17" key="1">
    <citation type="submission" date="2025-08" db="UniProtKB">
        <authorList>
            <consortium name="RefSeq"/>
        </authorList>
    </citation>
    <scope>IDENTIFICATION</scope>
    <source>
        <tissue evidence="17">Muscle</tissue>
    </source>
</reference>
<keyword evidence="7" id="KW-0539">Nucleus</keyword>
<dbReference type="Gene3D" id="3.90.1070.20">
    <property type="match status" value="1"/>
</dbReference>
<evidence type="ECO:0000256" key="7">
    <source>
        <dbReference type="ARBA" id="ARBA00023242"/>
    </source>
</evidence>
<dbReference type="CDD" id="cd00653">
    <property type="entry name" value="RNA_pol_B_RPB2"/>
    <property type="match status" value="1"/>
</dbReference>
<dbReference type="InterPro" id="IPR007642">
    <property type="entry name" value="RNA_pol_Rpb2_2"/>
</dbReference>
<evidence type="ECO:0000313" key="17">
    <source>
        <dbReference type="RefSeq" id="XP_013778405.2"/>
    </source>
</evidence>
<dbReference type="InterPro" id="IPR007641">
    <property type="entry name" value="RNA_pol_Rpb2_7"/>
</dbReference>
<evidence type="ECO:0000259" key="14">
    <source>
        <dbReference type="Pfam" id="PF04565"/>
    </source>
</evidence>
<dbReference type="InterPro" id="IPR009674">
    <property type="entry name" value="Rpa2_dom_4"/>
</dbReference>
<evidence type="ECO:0000256" key="6">
    <source>
        <dbReference type="ARBA" id="ARBA00023163"/>
    </source>
</evidence>
<dbReference type="GeneID" id="106462981"/>
<keyword evidence="6 10" id="KW-0804">Transcription</keyword>
<evidence type="ECO:0000256" key="4">
    <source>
        <dbReference type="ARBA" id="ARBA00022679"/>
    </source>
</evidence>
<dbReference type="InterPro" id="IPR007121">
    <property type="entry name" value="RNA_pol_bsu_CS"/>
</dbReference>
<feature type="domain" description="RNA polymerase Rpb2" evidence="13">
    <location>
        <begin position="20"/>
        <end position="182"/>
    </location>
</feature>
<dbReference type="Proteomes" id="UP000694941">
    <property type="component" value="Unplaced"/>
</dbReference>
<dbReference type="InterPro" id="IPR007120">
    <property type="entry name" value="DNA-dir_RNAP_su2_dom"/>
</dbReference>
<evidence type="ECO:0000256" key="9">
    <source>
        <dbReference type="RuleBase" id="RU000434"/>
    </source>
</evidence>
<dbReference type="Pfam" id="PF04565">
    <property type="entry name" value="RNA_pol_Rpb2_3"/>
    <property type="match status" value="1"/>
</dbReference>
<evidence type="ECO:0000259" key="11">
    <source>
        <dbReference type="Pfam" id="PF00562"/>
    </source>
</evidence>
<evidence type="ECO:0000256" key="10">
    <source>
        <dbReference type="RuleBase" id="RU363031"/>
    </source>
</evidence>
<dbReference type="InterPro" id="IPR014724">
    <property type="entry name" value="RNA_pol_RPB2_OB-fold"/>
</dbReference>
<evidence type="ECO:0000259" key="13">
    <source>
        <dbReference type="Pfam" id="PF04561"/>
    </source>
</evidence>
<dbReference type="Pfam" id="PF00562">
    <property type="entry name" value="RNA_pol_Rpb2_6"/>
    <property type="match status" value="1"/>
</dbReference>
<evidence type="ECO:0000256" key="8">
    <source>
        <dbReference type="ARBA" id="ARBA00047768"/>
    </source>
</evidence>
<protein>
    <recommendedName>
        <fullName evidence="10">DNA-directed RNA polymerase subunit beta</fullName>
        <ecNumber evidence="10">2.7.7.6</ecNumber>
    </recommendedName>
</protein>
<comment type="function">
    <text evidence="10">DNA-dependent RNA polymerase catalyzes the transcription of DNA into RNA using the four ribonucleoside triphosphates as substrates.</text>
</comment>
<evidence type="ECO:0000313" key="16">
    <source>
        <dbReference type="Proteomes" id="UP000694941"/>
    </source>
</evidence>
<comment type="similarity">
    <text evidence="2 9">Belongs to the RNA polymerase beta chain family.</text>
</comment>
<feature type="domain" description="RNA polymerase Rpb2" evidence="12">
    <location>
        <begin position="845"/>
        <end position="948"/>
    </location>
</feature>
<feature type="domain" description="RNA polymerase Rpb2" evidence="14">
    <location>
        <begin position="266"/>
        <end position="330"/>
    </location>
</feature>
<comment type="catalytic activity">
    <reaction evidence="8">
        <text>RNA(n) + a ribonucleoside 5'-triphosphate = RNA(n+1) + diphosphate</text>
        <dbReference type="Rhea" id="RHEA:21248"/>
        <dbReference type="Rhea" id="RHEA-COMP:14527"/>
        <dbReference type="Rhea" id="RHEA-COMP:17342"/>
        <dbReference type="ChEBI" id="CHEBI:33019"/>
        <dbReference type="ChEBI" id="CHEBI:61557"/>
        <dbReference type="ChEBI" id="CHEBI:140395"/>
        <dbReference type="EC" id="2.7.7.6"/>
    </reaction>
    <physiologicalReaction direction="left-to-right" evidence="8">
        <dbReference type="Rhea" id="RHEA:21249"/>
    </physiologicalReaction>
</comment>
<evidence type="ECO:0000256" key="5">
    <source>
        <dbReference type="ARBA" id="ARBA00022695"/>
    </source>
</evidence>
<dbReference type="SUPFAM" id="SSF64484">
    <property type="entry name" value="beta and beta-prime subunits of DNA dependent RNA-polymerase"/>
    <property type="match status" value="1"/>
</dbReference>
<evidence type="ECO:0000256" key="1">
    <source>
        <dbReference type="ARBA" id="ARBA00004123"/>
    </source>
</evidence>
<keyword evidence="16" id="KW-1185">Reference proteome</keyword>
<dbReference type="InterPro" id="IPR015712">
    <property type="entry name" value="DNA-dir_RNA_pol_su2"/>
</dbReference>
<keyword evidence="3 10" id="KW-0240">DNA-directed RNA polymerase</keyword>
<keyword evidence="4 10" id="KW-0808">Transferase</keyword>
<evidence type="ECO:0000256" key="3">
    <source>
        <dbReference type="ARBA" id="ARBA00022478"/>
    </source>
</evidence>
<feature type="domain" description="DNA-directed RNA polymerase I subunit RPA2" evidence="15">
    <location>
        <begin position="373"/>
        <end position="431"/>
    </location>
</feature>
<evidence type="ECO:0000256" key="2">
    <source>
        <dbReference type="ARBA" id="ARBA00006835"/>
    </source>
</evidence>
<dbReference type="Pfam" id="PF06883">
    <property type="entry name" value="RNA_pol_Rpa2_4"/>
    <property type="match status" value="1"/>
</dbReference>
<evidence type="ECO:0000259" key="15">
    <source>
        <dbReference type="Pfam" id="PF06883"/>
    </source>
</evidence>
<dbReference type="InterPro" id="IPR037034">
    <property type="entry name" value="RNA_pol_Rpb2_2_sf"/>
</dbReference>
<name>A0ABM1BB17_LIMPO</name>
<dbReference type="Gene3D" id="3.90.1110.10">
    <property type="entry name" value="RNA polymerase Rpb2, domain 2"/>
    <property type="match status" value="1"/>
</dbReference>
<dbReference type="InterPro" id="IPR007645">
    <property type="entry name" value="RNA_pol_Rpb2_3"/>
</dbReference>
<dbReference type="Gene3D" id="2.40.50.150">
    <property type="match status" value="1"/>
</dbReference>
<keyword evidence="5 10" id="KW-0548">Nucleotidyltransferase</keyword>
<dbReference type="Gene3D" id="3.90.1800.10">
    <property type="entry name" value="RNA polymerase alpha subunit dimerisation domain"/>
    <property type="match status" value="1"/>
</dbReference>
<dbReference type="PANTHER" id="PTHR20856">
    <property type="entry name" value="DNA-DIRECTED RNA POLYMERASE I SUBUNIT 2"/>
    <property type="match status" value="1"/>
</dbReference>
<dbReference type="Gene3D" id="2.40.270.10">
    <property type="entry name" value="DNA-directed RNA polymerase, subunit 2, domain 6"/>
    <property type="match status" value="1"/>
</dbReference>
<dbReference type="Pfam" id="PF04560">
    <property type="entry name" value="RNA_pol_Rpb2_7"/>
    <property type="match status" value="1"/>
</dbReference>
<dbReference type="InterPro" id="IPR037033">
    <property type="entry name" value="DNA-dir_RNAP_su2_hyb_sf"/>
</dbReference>
<accession>A0ABM1BB17</accession>
<dbReference type="EC" id="2.7.7.6" evidence="10"/>
<dbReference type="RefSeq" id="XP_013778405.2">
    <property type="nucleotide sequence ID" value="XM_013922951.2"/>
</dbReference>
<proteinExistence type="inferred from homology"/>
<organism evidence="16 17">
    <name type="scientific">Limulus polyphemus</name>
    <name type="common">Atlantic horseshoe crab</name>
    <dbReference type="NCBI Taxonomy" id="6850"/>
    <lineage>
        <taxon>Eukaryota</taxon>
        <taxon>Metazoa</taxon>
        <taxon>Ecdysozoa</taxon>
        <taxon>Arthropoda</taxon>
        <taxon>Chelicerata</taxon>
        <taxon>Merostomata</taxon>
        <taxon>Xiphosura</taxon>
        <taxon>Limulidae</taxon>
        <taxon>Limulus</taxon>
    </lineage>
</organism>
<gene>
    <name evidence="17" type="primary">LOC106462981</name>
</gene>